<feature type="signal peptide" evidence="1">
    <location>
        <begin position="1"/>
        <end position="21"/>
    </location>
</feature>
<proteinExistence type="predicted"/>
<gene>
    <name evidence="2" type="ORF">MEPE_06531</name>
</gene>
<dbReference type="Proteomes" id="UP001294444">
    <property type="component" value="Unassembled WGS sequence"/>
</dbReference>
<dbReference type="AlphaFoldDB" id="A0AAJ4XSN3"/>
<evidence type="ECO:0000313" key="3">
    <source>
        <dbReference type="Proteomes" id="UP001294444"/>
    </source>
</evidence>
<accession>A0AAJ4XSN3</accession>
<dbReference type="EMBL" id="OAPG01000021">
    <property type="protein sequence ID" value="SNX87820.1"/>
    <property type="molecule type" value="Genomic_DNA"/>
</dbReference>
<keyword evidence="3" id="KW-1185">Reference proteome</keyword>
<keyword evidence="1" id="KW-0732">Signal</keyword>
<organism evidence="2 3">
    <name type="scientific">Melanopsichium pennsylvanicum</name>
    <dbReference type="NCBI Taxonomy" id="63383"/>
    <lineage>
        <taxon>Eukaryota</taxon>
        <taxon>Fungi</taxon>
        <taxon>Dikarya</taxon>
        <taxon>Basidiomycota</taxon>
        <taxon>Ustilaginomycotina</taxon>
        <taxon>Ustilaginomycetes</taxon>
        <taxon>Ustilaginales</taxon>
        <taxon>Ustilaginaceae</taxon>
        <taxon>Melanopsichium</taxon>
    </lineage>
</organism>
<evidence type="ECO:0000313" key="2">
    <source>
        <dbReference type="EMBL" id="SNX87820.1"/>
    </source>
</evidence>
<name>A0AAJ4XSN3_9BASI</name>
<feature type="chain" id="PRO_5042582604" evidence="1">
    <location>
        <begin position="22"/>
        <end position="116"/>
    </location>
</feature>
<reference evidence="2" key="1">
    <citation type="submission" date="2023-10" db="EMBL/GenBank/DDBJ databases">
        <authorList>
            <person name="Guldener U."/>
        </authorList>
    </citation>
    <scope>NUCLEOTIDE SEQUENCE</scope>
    <source>
        <strain evidence="2">Mp4</strain>
    </source>
</reference>
<evidence type="ECO:0000256" key="1">
    <source>
        <dbReference type="SAM" id="SignalP"/>
    </source>
</evidence>
<sequence length="116" mass="13065">MALLVRFLGAILTNQASFTQTWQIDADNDACISDFHLKRTYSFFFVLFLAQDASRTCSDAKRCRINSITNTLEDSNIEKLKKHKITLTFSRWIAAKFAQTCATGSRLDLVLYGGSS</sequence>
<comment type="caution">
    <text evidence="2">The sequence shown here is derived from an EMBL/GenBank/DDBJ whole genome shotgun (WGS) entry which is preliminary data.</text>
</comment>
<protein>
    <submittedName>
        <fullName evidence="2">Uncharacterized protein</fullName>
    </submittedName>
</protein>